<feature type="compositionally biased region" description="Basic residues" evidence="1">
    <location>
        <begin position="51"/>
        <end position="67"/>
    </location>
</feature>
<dbReference type="AlphaFoldDB" id="A0A653D2V2"/>
<reference evidence="2 3" key="1">
    <citation type="submission" date="2019-01" db="EMBL/GenBank/DDBJ databases">
        <authorList>
            <person name="Sayadi A."/>
        </authorList>
    </citation>
    <scope>NUCLEOTIDE SEQUENCE [LARGE SCALE GENOMIC DNA]</scope>
</reference>
<dbReference type="Proteomes" id="UP000410492">
    <property type="component" value="Unassembled WGS sequence"/>
</dbReference>
<evidence type="ECO:0000256" key="1">
    <source>
        <dbReference type="SAM" id="MobiDB-lite"/>
    </source>
</evidence>
<dbReference type="EMBL" id="CAACVG010009830">
    <property type="protein sequence ID" value="VEN54295.1"/>
    <property type="molecule type" value="Genomic_DNA"/>
</dbReference>
<evidence type="ECO:0000313" key="2">
    <source>
        <dbReference type="EMBL" id="VEN54295.1"/>
    </source>
</evidence>
<accession>A0A653D2V2</accession>
<organism evidence="2 3">
    <name type="scientific">Callosobruchus maculatus</name>
    <name type="common">Southern cowpea weevil</name>
    <name type="synonym">Pulse bruchid</name>
    <dbReference type="NCBI Taxonomy" id="64391"/>
    <lineage>
        <taxon>Eukaryota</taxon>
        <taxon>Metazoa</taxon>
        <taxon>Ecdysozoa</taxon>
        <taxon>Arthropoda</taxon>
        <taxon>Hexapoda</taxon>
        <taxon>Insecta</taxon>
        <taxon>Pterygota</taxon>
        <taxon>Neoptera</taxon>
        <taxon>Endopterygota</taxon>
        <taxon>Coleoptera</taxon>
        <taxon>Polyphaga</taxon>
        <taxon>Cucujiformia</taxon>
        <taxon>Chrysomeloidea</taxon>
        <taxon>Chrysomelidae</taxon>
        <taxon>Bruchinae</taxon>
        <taxon>Bruchini</taxon>
        <taxon>Callosobruchus</taxon>
    </lineage>
</organism>
<proteinExistence type="predicted"/>
<evidence type="ECO:0000313" key="3">
    <source>
        <dbReference type="Proteomes" id="UP000410492"/>
    </source>
</evidence>
<sequence>MRRSARSVLLSRPELLPVLLPHLLAMAAYQRDPAPQAADAQLKEQPGAGRGRLHRWGGGHRRGSRCRSSCGRRHLATLRTPTSNLKLEFIPF</sequence>
<protein>
    <submittedName>
        <fullName evidence="2">Uncharacterized protein</fullName>
    </submittedName>
</protein>
<feature type="region of interest" description="Disordered" evidence="1">
    <location>
        <begin position="34"/>
        <end position="67"/>
    </location>
</feature>
<keyword evidence="3" id="KW-1185">Reference proteome</keyword>
<gene>
    <name evidence="2" type="ORF">CALMAC_LOCUS13808</name>
</gene>
<name>A0A653D2V2_CALMS</name>